<dbReference type="OrthoDB" id="25466at2759"/>
<dbReference type="PROSITE" id="PS51417">
    <property type="entry name" value="ARF"/>
    <property type="match status" value="1"/>
</dbReference>
<feature type="binding site" evidence="4">
    <location>
        <position position="64"/>
    </location>
    <ligand>
        <name>Mg(2+)</name>
        <dbReference type="ChEBI" id="CHEBI:18420"/>
    </ligand>
</feature>
<dbReference type="SMART" id="SM00177">
    <property type="entry name" value="ARF"/>
    <property type="match status" value="1"/>
</dbReference>
<dbReference type="SMART" id="SM00178">
    <property type="entry name" value="SAR"/>
    <property type="match status" value="1"/>
</dbReference>
<dbReference type="InterPro" id="IPR053254">
    <property type="entry name" value="Arf-like_GTPase"/>
</dbReference>
<evidence type="ECO:0000313" key="6">
    <source>
        <dbReference type="Proteomes" id="UP000314986"/>
    </source>
</evidence>
<keyword evidence="1 3" id="KW-0547">Nucleotide-binding</keyword>
<feature type="binding site" evidence="3">
    <location>
        <begin position="158"/>
        <end position="161"/>
    </location>
    <ligand>
        <name>GTP</name>
        <dbReference type="ChEBI" id="CHEBI:37565"/>
    </ligand>
</feature>
<reference evidence="5" key="4">
    <citation type="submission" date="2025-08" db="UniProtKB">
        <authorList>
            <consortium name="Ensembl"/>
        </authorList>
    </citation>
    <scope>IDENTIFICATION</scope>
</reference>
<keyword evidence="6" id="KW-1185">Reference proteome</keyword>
<dbReference type="PANTHER" id="PTHR46724">
    <property type="entry name" value="ADP-RIBOSYLATION FACTOR-LIKE PROTEIN 9-RELATED"/>
    <property type="match status" value="1"/>
</dbReference>
<feature type="binding site" evidence="4">
    <location>
        <position position="82"/>
    </location>
    <ligand>
        <name>Mg(2+)</name>
        <dbReference type="ChEBI" id="CHEBI:18420"/>
    </ligand>
</feature>
<evidence type="ECO:0000313" key="5">
    <source>
        <dbReference type="Ensembl" id="ENSCMIP00000048296.1"/>
    </source>
</evidence>
<evidence type="ECO:0008006" key="7">
    <source>
        <dbReference type="Google" id="ProtNLM"/>
    </source>
</evidence>
<dbReference type="InParanoid" id="A0A4W3K840"/>
<dbReference type="GO" id="GO:0003924">
    <property type="term" value="F:GTPase activity"/>
    <property type="evidence" value="ECO:0007669"/>
    <property type="project" value="InterPro"/>
</dbReference>
<evidence type="ECO:0000256" key="1">
    <source>
        <dbReference type="ARBA" id="ARBA00022741"/>
    </source>
</evidence>
<dbReference type="RefSeq" id="XP_007904431.1">
    <property type="nucleotide sequence ID" value="XM_007906240.2"/>
</dbReference>
<dbReference type="Pfam" id="PF00025">
    <property type="entry name" value="Arf"/>
    <property type="match status" value="1"/>
</dbReference>
<dbReference type="Proteomes" id="UP000314986">
    <property type="component" value="Unassembled WGS sequence"/>
</dbReference>
<reference evidence="6" key="2">
    <citation type="journal article" date="2007" name="PLoS Biol.">
        <title>Survey sequencing and comparative analysis of the elephant shark (Callorhinchus milii) genome.</title>
        <authorList>
            <person name="Venkatesh B."/>
            <person name="Kirkness E.F."/>
            <person name="Loh Y.H."/>
            <person name="Halpern A.L."/>
            <person name="Lee A.P."/>
            <person name="Johnson J."/>
            <person name="Dandona N."/>
            <person name="Viswanathan L.D."/>
            <person name="Tay A."/>
            <person name="Venter J.C."/>
            <person name="Strausberg R.L."/>
            <person name="Brenner S."/>
        </authorList>
    </citation>
    <scope>NUCLEOTIDE SEQUENCE [LARGE SCALE GENOMIC DNA]</scope>
</reference>
<proteinExistence type="predicted"/>
<dbReference type="Ensembl" id="ENSCMIT00000048970.1">
    <property type="protein sequence ID" value="ENSCMIP00000048296.1"/>
    <property type="gene ID" value="ENSCMIG00000019748.1"/>
</dbReference>
<dbReference type="GeneID" id="103186950"/>
<dbReference type="InterPro" id="IPR006689">
    <property type="entry name" value="Small_GTPase_ARF/SAR"/>
</dbReference>
<gene>
    <name evidence="5" type="primary">LOC103186950</name>
</gene>
<reference evidence="6" key="3">
    <citation type="journal article" date="2014" name="Nature">
        <title>Elephant shark genome provides unique insights into gnathostome evolution.</title>
        <authorList>
            <consortium name="International Elephant Shark Genome Sequencing Consortium"/>
            <person name="Venkatesh B."/>
            <person name="Lee A.P."/>
            <person name="Ravi V."/>
            <person name="Maurya A.K."/>
            <person name="Lian M.M."/>
            <person name="Swann J.B."/>
            <person name="Ohta Y."/>
            <person name="Flajnik M.F."/>
            <person name="Sutoh Y."/>
            <person name="Kasahara M."/>
            <person name="Hoon S."/>
            <person name="Gangu V."/>
            <person name="Roy S.W."/>
            <person name="Irimia M."/>
            <person name="Korzh V."/>
            <person name="Kondrychyn I."/>
            <person name="Lim Z.W."/>
            <person name="Tay B.H."/>
            <person name="Tohari S."/>
            <person name="Kong K.W."/>
            <person name="Ho S."/>
            <person name="Lorente-Galdos B."/>
            <person name="Quilez J."/>
            <person name="Marques-Bonet T."/>
            <person name="Raney B.J."/>
            <person name="Ingham P.W."/>
            <person name="Tay A."/>
            <person name="Hillier L.W."/>
            <person name="Minx P."/>
            <person name="Boehm T."/>
            <person name="Wilson R.K."/>
            <person name="Brenner S."/>
            <person name="Warren W.C."/>
        </authorList>
    </citation>
    <scope>NUCLEOTIDE SEQUENCE [LARGE SCALE GENOMIC DNA]</scope>
</reference>
<reference evidence="6" key="1">
    <citation type="journal article" date="2006" name="Science">
        <title>Ancient noncoding elements conserved in the human genome.</title>
        <authorList>
            <person name="Venkatesh B."/>
            <person name="Kirkness E.F."/>
            <person name="Loh Y.H."/>
            <person name="Halpern A.L."/>
            <person name="Lee A.P."/>
            <person name="Johnson J."/>
            <person name="Dandona N."/>
            <person name="Viswanathan L.D."/>
            <person name="Tay A."/>
            <person name="Venter J.C."/>
            <person name="Strausberg R.L."/>
            <person name="Brenner S."/>
        </authorList>
    </citation>
    <scope>NUCLEOTIDE SEQUENCE [LARGE SCALE GENOMIC DNA]</scope>
</reference>
<accession>A0A4W3K840</accession>
<dbReference type="PANTHER" id="PTHR46724:SF2">
    <property type="entry name" value="ADP-RIBOSYLATION FACTOR-LIKE PROTEIN 9"/>
    <property type="match status" value="1"/>
</dbReference>
<evidence type="ECO:0000256" key="4">
    <source>
        <dbReference type="PIRSR" id="PIRSR606689-2"/>
    </source>
</evidence>
<evidence type="ECO:0000256" key="3">
    <source>
        <dbReference type="PIRSR" id="PIRSR606689-1"/>
    </source>
</evidence>
<dbReference type="KEGG" id="cmk:103186950"/>
<dbReference type="STRING" id="7868.ENSCMIP00000048296"/>
<dbReference type="PRINTS" id="PR00328">
    <property type="entry name" value="SAR1GTPBP"/>
</dbReference>
<dbReference type="GeneTree" id="ENSGT00940000159397"/>
<feature type="binding site" evidence="3">
    <location>
        <begin position="57"/>
        <end position="64"/>
    </location>
    <ligand>
        <name>GTP</name>
        <dbReference type="ChEBI" id="CHEBI:37565"/>
    </ligand>
</feature>
<dbReference type="GO" id="GO:0005525">
    <property type="term" value="F:GTP binding"/>
    <property type="evidence" value="ECO:0007669"/>
    <property type="project" value="UniProtKB-KW"/>
</dbReference>
<dbReference type="InterPro" id="IPR027417">
    <property type="entry name" value="P-loop_NTPase"/>
</dbReference>
<dbReference type="OMA" id="INKDDCY"/>
<dbReference type="GO" id="GO:0046872">
    <property type="term" value="F:metal ion binding"/>
    <property type="evidence" value="ECO:0007669"/>
    <property type="project" value="UniProtKB-KW"/>
</dbReference>
<keyword evidence="4" id="KW-0479">Metal-binding</keyword>
<evidence type="ECO:0000256" key="2">
    <source>
        <dbReference type="ARBA" id="ARBA00023134"/>
    </source>
</evidence>
<protein>
    <recommendedName>
        <fullName evidence="7">ADP-ribosylation factor-like protein 9</fullName>
    </recommendedName>
</protein>
<dbReference type="SUPFAM" id="SSF52540">
    <property type="entry name" value="P-loop containing nucleoside triphosphate hydrolases"/>
    <property type="match status" value="1"/>
</dbReference>
<sequence>MSRLRQLGLAMGAAVAVLGSALFISWKYFHRKRRCSEEEYEVIKETDARDKQILVLGLDGAGKTSILNCLATSKVKRSTAPTQGFNAMCIHTGDCKLDFLEIGGSYNLRSYWNLYLSRAQLLVYVVDAADHERLPLAKQELHKLLKEDPQLPLVLLANKQDVDGALNISELHRNLSLHNVNYERKLFLMATNVTQDGTDVPKSIYDAKQVITQLVMPK</sequence>
<dbReference type="FunCoup" id="A0A4W3K840">
    <property type="interactions" value="25"/>
</dbReference>
<name>A0A4W3K840_CALMI</name>
<keyword evidence="4" id="KW-0460">Magnesium</keyword>
<reference evidence="5" key="5">
    <citation type="submission" date="2025-09" db="UniProtKB">
        <authorList>
            <consortium name="Ensembl"/>
        </authorList>
    </citation>
    <scope>IDENTIFICATION</scope>
</reference>
<dbReference type="AlphaFoldDB" id="A0A4W3K840"/>
<keyword evidence="2 3" id="KW-0342">GTP-binding</keyword>
<dbReference type="Gene3D" id="3.40.50.300">
    <property type="entry name" value="P-loop containing nucleotide triphosphate hydrolases"/>
    <property type="match status" value="1"/>
</dbReference>
<feature type="binding site" evidence="3">
    <location>
        <position position="104"/>
    </location>
    <ligand>
        <name>GTP</name>
        <dbReference type="ChEBI" id="CHEBI:37565"/>
    </ligand>
</feature>
<organism evidence="5 6">
    <name type="scientific">Callorhinchus milii</name>
    <name type="common">Ghost shark</name>
    <dbReference type="NCBI Taxonomy" id="7868"/>
    <lineage>
        <taxon>Eukaryota</taxon>
        <taxon>Metazoa</taxon>
        <taxon>Chordata</taxon>
        <taxon>Craniata</taxon>
        <taxon>Vertebrata</taxon>
        <taxon>Chondrichthyes</taxon>
        <taxon>Holocephali</taxon>
        <taxon>Chimaeriformes</taxon>
        <taxon>Callorhinchidae</taxon>
        <taxon>Callorhinchus</taxon>
    </lineage>
</organism>